<organism evidence="2 3">
    <name type="scientific">Actinoplanes digitatis</name>
    <dbReference type="NCBI Taxonomy" id="1868"/>
    <lineage>
        <taxon>Bacteria</taxon>
        <taxon>Bacillati</taxon>
        <taxon>Actinomycetota</taxon>
        <taxon>Actinomycetes</taxon>
        <taxon>Micromonosporales</taxon>
        <taxon>Micromonosporaceae</taxon>
        <taxon>Actinoplanes</taxon>
    </lineage>
</organism>
<dbReference type="Proteomes" id="UP000578112">
    <property type="component" value="Unassembled WGS sequence"/>
</dbReference>
<feature type="transmembrane region" description="Helical" evidence="1">
    <location>
        <begin position="36"/>
        <end position="55"/>
    </location>
</feature>
<feature type="transmembrane region" description="Helical" evidence="1">
    <location>
        <begin position="7"/>
        <end position="24"/>
    </location>
</feature>
<dbReference type="EMBL" id="JACHNH010000001">
    <property type="protein sequence ID" value="MBB4765609.1"/>
    <property type="molecule type" value="Genomic_DNA"/>
</dbReference>
<feature type="transmembrane region" description="Helical" evidence="1">
    <location>
        <begin position="290"/>
        <end position="313"/>
    </location>
</feature>
<evidence type="ECO:0000313" key="3">
    <source>
        <dbReference type="Proteomes" id="UP000578112"/>
    </source>
</evidence>
<name>A0A7W7I369_9ACTN</name>
<sequence length="323" mass="33893">MTALPGPVAVAAWIAVTVTAPLLFYDATQRWEENQAASNALGWTLAAVPVLAALVSARWTRRRSVPAFLTATAVGALITAVFLAGTMAWYRWIVPLDGAGLPERGRPPVDWSNFWWTGLLLAVAGAVIGYPIGLKHATRADPPARRGYAVGAIVAVAGALLAPMTVRLGAEDSTIRYDEGGYGGTGQFATQPGGKPGVLELPAAGRYAIMAVGPTPKVPDCVVLDGGQARRPVERVSIPPGDYGGDAATFAWVATFEVPGPGTYTMTCHDQGEYTVGEVPRIRGAVATLIHWPVMVIMLLGSVPGLLIIANTFRRGAGRASRD</sequence>
<evidence type="ECO:0000313" key="2">
    <source>
        <dbReference type="EMBL" id="MBB4765609.1"/>
    </source>
</evidence>
<keyword evidence="3" id="KW-1185">Reference proteome</keyword>
<accession>A0A7W7I369</accession>
<dbReference type="RefSeq" id="WP_184996640.1">
    <property type="nucleotide sequence ID" value="NZ_BOMK01000022.1"/>
</dbReference>
<keyword evidence="1" id="KW-0812">Transmembrane</keyword>
<evidence type="ECO:0000256" key="1">
    <source>
        <dbReference type="SAM" id="Phobius"/>
    </source>
</evidence>
<reference evidence="2 3" key="1">
    <citation type="submission" date="2020-08" db="EMBL/GenBank/DDBJ databases">
        <title>Sequencing the genomes of 1000 actinobacteria strains.</title>
        <authorList>
            <person name="Klenk H.-P."/>
        </authorList>
    </citation>
    <scope>NUCLEOTIDE SEQUENCE [LARGE SCALE GENOMIC DNA]</scope>
    <source>
        <strain evidence="2 3">DSM 43149</strain>
    </source>
</reference>
<comment type="caution">
    <text evidence="2">The sequence shown here is derived from an EMBL/GenBank/DDBJ whole genome shotgun (WGS) entry which is preliminary data.</text>
</comment>
<gene>
    <name evidence="2" type="ORF">BJ971_006165</name>
</gene>
<feature type="transmembrane region" description="Helical" evidence="1">
    <location>
        <begin position="67"/>
        <end position="93"/>
    </location>
</feature>
<feature type="transmembrane region" description="Helical" evidence="1">
    <location>
        <begin position="146"/>
        <end position="166"/>
    </location>
</feature>
<protein>
    <submittedName>
        <fullName evidence="2">MFS family permease</fullName>
    </submittedName>
</protein>
<keyword evidence="1" id="KW-1133">Transmembrane helix</keyword>
<feature type="transmembrane region" description="Helical" evidence="1">
    <location>
        <begin position="113"/>
        <end position="134"/>
    </location>
</feature>
<dbReference type="AlphaFoldDB" id="A0A7W7I369"/>
<proteinExistence type="predicted"/>
<keyword evidence="1" id="KW-0472">Membrane</keyword>